<comment type="function">
    <text evidence="9">Transcription factor that binds specifically to a 5'-AA[AG]G-3' consensus core sequence.</text>
</comment>
<dbReference type="PROSITE" id="PS50884">
    <property type="entry name" value="ZF_DOF_2"/>
    <property type="match status" value="1"/>
</dbReference>
<keyword evidence="1 9" id="KW-0479">Metal-binding</keyword>
<evidence type="ECO:0000256" key="3">
    <source>
        <dbReference type="ARBA" id="ARBA00022833"/>
    </source>
</evidence>
<keyword evidence="12" id="KW-1185">Reference proteome</keyword>
<dbReference type="Proteomes" id="UP001412067">
    <property type="component" value="Unassembled WGS sequence"/>
</dbReference>
<keyword evidence="2 8" id="KW-0863">Zinc-finger</keyword>
<dbReference type="PANTHER" id="PTHR31992">
    <property type="entry name" value="DOF ZINC FINGER PROTEIN DOF1.4-RELATED"/>
    <property type="match status" value="1"/>
</dbReference>
<dbReference type="PANTHER" id="PTHR31992:SF344">
    <property type="entry name" value="DOF ZINC FINGER PROTEIN"/>
    <property type="match status" value="1"/>
</dbReference>
<dbReference type="Pfam" id="PF02701">
    <property type="entry name" value="Zn_ribbon_Dof"/>
    <property type="match status" value="1"/>
</dbReference>
<keyword evidence="6 9" id="KW-0804">Transcription</keyword>
<evidence type="ECO:0000256" key="6">
    <source>
        <dbReference type="ARBA" id="ARBA00023163"/>
    </source>
</evidence>
<dbReference type="EMBL" id="JBBWWR010000016">
    <property type="protein sequence ID" value="KAK8948141.1"/>
    <property type="molecule type" value="Genomic_DNA"/>
</dbReference>
<evidence type="ECO:0000259" key="10">
    <source>
        <dbReference type="PROSITE" id="PS50884"/>
    </source>
</evidence>
<evidence type="ECO:0000313" key="12">
    <source>
        <dbReference type="Proteomes" id="UP001412067"/>
    </source>
</evidence>
<proteinExistence type="predicted"/>
<gene>
    <name evidence="11" type="primary">PBF</name>
    <name evidence="11" type="ORF">KSP40_PGU013998</name>
</gene>
<keyword evidence="3 9" id="KW-0862">Zinc</keyword>
<evidence type="ECO:0000256" key="7">
    <source>
        <dbReference type="ARBA" id="ARBA00023242"/>
    </source>
</evidence>
<comment type="caution">
    <text evidence="11">The sequence shown here is derived from an EMBL/GenBank/DDBJ whole genome shotgun (WGS) entry which is preliminary data.</text>
</comment>
<feature type="domain" description="Dof-type" evidence="10">
    <location>
        <begin position="1"/>
        <end position="39"/>
    </location>
</feature>
<reference evidence="11 12" key="1">
    <citation type="journal article" date="2022" name="Nat. Plants">
        <title>Genomes of leafy and leafless Platanthera orchids illuminate the evolution of mycoheterotrophy.</title>
        <authorList>
            <person name="Li M.H."/>
            <person name="Liu K.W."/>
            <person name="Li Z."/>
            <person name="Lu H.C."/>
            <person name="Ye Q.L."/>
            <person name="Zhang D."/>
            <person name="Wang J.Y."/>
            <person name="Li Y.F."/>
            <person name="Zhong Z.M."/>
            <person name="Liu X."/>
            <person name="Yu X."/>
            <person name="Liu D.K."/>
            <person name="Tu X.D."/>
            <person name="Liu B."/>
            <person name="Hao Y."/>
            <person name="Liao X.Y."/>
            <person name="Jiang Y.T."/>
            <person name="Sun W.H."/>
            <person name="Chen J."/>
            <person name="Chen Y.Q."/>
            <person name="Ai Y."/>
            <person name="Zhai J.W."/>
            <person name="Wu S.S."/>
            <person name="Zhou Z."/>
            <person name="Hsiao Y.Y."/>
            <person name="Wu W.L."/>
            <person name="Chen Y.Y."/>
            <person name="Lin Y.F."/>
            <person name="Hsu J.L."/>
            <person name="Li C.Y."/>
            <person name="Wang Z.W."/>
            <person name="Zhao X."/>
            <person name="Zhong W.Y."/>
            <person name="Ma X.K."/>
            <person name="Ma L."/>
            <person name="Huang J."/>
            <person name="Chen G.Z."/>
            <person name="Huang M.Z."/>
            <person name="Huang L."/>
            <person name="Peng D.H."/>
            <person name="Luo Y.B."/>
            <person name="Zou S.Q."/>
            <person name="Chen S.P."/>
            <person name="Lan S."/>
            <person name="Tsai W.C."/>
            <person name="Van de Peer Y."/>
            <person name="Liu Z.J."/>
        </authorList>
    </citation>
    <scope>NUCLEOTIDE SEQUENCE [LARGE SCALE GENOMIC DNA]</scope>
    <source>
        <strain evidence="11">Lor288</strain>
    </source>
</reference>
<dbReference type="InterPro" id="IPR003851">
    <property type="entry name" value="Znf_Dof"/>
</dbReference>
<keyword evidence="5 8" id="KW-0238">DNA-binding</keyword>
<dbReference type="InterPro" id="IPR045174">
    <property type="entry name" value="Dof"/>
</dbReference>
<name>A0ABR2LTG3_9ASPA</name>
<keyword evidence="7 8" id="KW-0539">Nucleus</keyword>
<organism evidence="11 12">
    <name type="scientific">Platanthera guangdongensis</name>
    <dbReference type="NCBI Taxonomy" id="2320717"/>
    <lineage>
        <taxon>Eukaryota</taxon>
        <taxon>Viridiplantae</taxon>
        <taxon>Streptophyta</taxon>
        <taxon>Embryophyta</taxon>
        <taxon>Tracheophyta</taxon>
        <taxon>Spermatophyta</taxon>
        <taxon>Magnoliopsida</taxon>
        <taxon>Liliopsida</taxon>
        <taxon>Asparagales</taxon>
        <taxon>Orchidaceae</taxon>
        <taxon>Orchidoideae</taxon>
        <taxon>Orchideae</taxon>
        <taxon>Orchidinae</taxon>
        <taxon>Platanthera</taxon>
    </lineage>
</organism>
<evidence type="ECO:0000256" key="1">
    <source>
        <dbReference type="ARBA" id="ARBA00022723"/>
    </source>
</evidence>
<keyword evidence="4 9" id="KW-0805">Transcription regulation</keyword>
<sequence length="72" mass="8293">MLLQQLQHRHFCKACKRYWTRSGSLRNVPVDGGCRKNKHNKKTPLCPNSNVKSNCCDRLSIIPVADLWLSAR</sequence>
<comment type="subcellular location">
    <subcellularLocation>
        <location evidence="8 9">Nucleus</location>
    </subcellularLocation>
</comment>
<evidence type="ECO:0000256" key="9">
    <source>
        <dbReference type="RuleBase" id="RU369094"/>
    </source>
</evidence>
<evidence type="ECO:0000256" key="8">
    <source>
        <dbReference type="PROSITE-ProRule" id="PRU00071"/>
    </source>
</evidence>
<accession>A0ABR2LTG3</accession>
<evidence type="ECO:0000256" key="2">
    <source>
        <dbReference type="ARBA" id="ARBA00022771"/>
    </source>
</evidence>
<protein>
    <recommendedName>
        <fullName evidence="9">Dof zinc finger protein</fullName>
    </recommendedName>
</protein>
<evidence type="ECO:0000313" key="11">
    <source>
        <dbReference type="EMBL" id="KAK8948141.1"/>
    </source>
</evidence>
<evidence type="ECO:0000256" key="4">
    <source>
        <dbReference type="ARBA" id="ARBA00023015"/>
    </source>
</evidence>
<evidence type="ECO:0000256" key="5">
    <source>
        <dbReference type="ARBA" id="ARBA00023125"/>
    </source>
</evidence>